<reference evidence="1 2" key="1">
    <citation type="journal article" date="2019" name="Int. J. Syst. Evol. Microbiol.">
        <title>The Global Catalogue of Microorganisms (GCM) 10K type strain sequencing project: providing services to taxonomists for standard genome sequencing and annotation.</title>
        <authorList>
            <consortium name="The Broad Institute Genomics Platform"/>
            <consortium name="The Broad Institute Genome Sequencing Center for Infectious Disease"/>
            <person name="Wu L."/>
            <person name="Ma J."/>
        </authorList>
    </citation>
    <scope>NUCLEOTIDE SEQUENCE [LARGE SCALE GENOMIC DNA]</scope>
    <source>
        <strain evidence="1 2">JCM 6924</strain>
    </source>
</reference>
<evidence type="ECO:0000313" key="1">
    <source>
        <dbReference type="EMBL" id="GAA2548372.1"/>
    </source>
</evidence>
<organism evidence="1 2">
    <name type="scientific">Streptomyces levis</name>
    <dbReference type="NCBI Taxonomy" id="285566"/>
    <lineage>
        <taxon>Bacteria</taxon>
        <taxon>Bacillati</taxon>
        <taxon>Actinomycetota</taxon>
        <taxon>Actinomycetes</taxon>
        <taxon>Kitasatosporales</taxon>
        <taxon>Streptomycetaceae</taxon>
        <taxon>Streptomyces</taxon>
    </lineage>
</organism>
<sequence length="85" mass="9373">MEPDTELTDEQRAAYAENEADLGRVETHLRDVQGTATARLTTAGLTLDPDATNCLLCPCKEFKGDTNLCGRPGCRHSRLRHQGFI</sequence>
<proteinExistence type="predicted"/>
<comment type="caution">
    <text evidence="1">The sequence shown here is derived from an EMBL/GenBank/DDBJ whole genome shotgun (WGS) entry which is preliminary data.</text>
</comment>
<dbReference type="RefSeq" id="WP_344541212.1">
    <property type="nucleotide sequence ID" value="NZ_BAAATM010000018.1"/>
</dbReference>
<evidence type="ECO:0000313" key="2">
    <source>
        <dbReference type="Proteomes" id="UP001501095"/>
    </source>
</evidence>
<dbReference type="EMBL" id="BAAATM010000018">
    <property type="protein sequence ID" value="GAA2548372.1"/>
    <property type="molecule type" value="Genomic_DNA"/>
</dbReference>
<accession>A0ABN3NYJ9</accession>
<gene>
    <name evidence="1" type="ORF">GCM10010423_55270</name>
</gene>
<keyword evidence="2" id="KW-1185">Reference proteome</keyword>
<protein>
    <submittedName>
        <fullName evidence="1">Uncharacterized protein</fullName>
    </submittedName>
</protein>
<dbReference type="Proteomes" id="UP001501095">
    <property type="component" value="Unassembled WGS sequence"/>
</dbReference>
<name>A0ABN3NYJ9_9ACTN</name>